<dbReference type="GO" id="GO:0019509">
    <property type="term" value="P:L-methionine salvage from methylthioadenosine"/>
    <property type="evidence" value="ECO:0007669"/>
    <property type="project" value="InterPro"/>
</dbReference>
<dbReference type="InterPro" id="IPR000845">
    <property type="entry name" value="Nucleoside_phosphorylase_d"/>
</dbReference>
<name>B3PIQ8_CELJU</name>
<gene>
    <name evidence="2" type="ordered locus">CJA_3790</name>
</gene>
<dbReference type="eggNOG" id="COG0775">
    <property type="taxonomic scope" value="Bacteria"/>
</dbReference>
<evidence type="ECO:0000259" key="1">
    <source>
        <dbReference type="Pfam" id="PF01048"/>
    </source>
</evidence>
<dbReference type="Gene3D" id="3.40.50.1580">
    <property type="entry name" value="Nucleoside phosphorylase domain"/>
    <property type="match status" value="1"/>
</dbReference>
<dbReference type="PANTHER" id="PTHR46994:SF1">
    <property type="entry name" value="5'-METHYLTHIOADENOSINE NUCLEOSIDASE"/>
    <property type="match status" value="1"/>
</dbReference>
<evidence type="ECO:0000313" key="2">
    <source>
        <dbReference type="EMBL" id="ACE85472.1"/>
    </source>
</evidence>
<dbReference type="PANTHER" id="PTHR46994">
    <property type="entry name" value="5'-METHYLTHIOADENOSINE/S-ADENOSYLHOMOCYSTEINE NUCLEOSIDASE 1"/>
    <property type="match status" value="1"/>
</dbReference>
<dbReference type="GO" id="GO:0009116">
    <property type="term" value="P:nucleoside metabolic process"/>
    <property type="evidence" value="ECO:0007669"/>
    <property type="project" value="InterPro"/>
</dbReference>
<protein>
    <submittedName>
        <fullName evidence="2">Putative methylthioadenosine/S-adenosyl homocysteine nucleosidase</fullName>
    </submittedName>
</protein>
<dbReference type="InterPro" id="IPR035994">
    <property type="entry name" value="Nucleoside_phosphorylase_sf"/>
</dbReference>
<dbReference type="HOGENOM" id="CLU_067435_0_0_6"/>
<accession>B3PIQ8</accession>
<dbReference type="InterPro" id="IPR044580">
    <property type="entry name" value="MTAN"/>
</dbReference>
<dbReference type="Proteomes" id="UP000001036">
    <property type="component" value="Chromosome"/>
</dbReference>
<organism evidence="2 3">
    <name type="scientific">Cellvibrio japonicus (strain Ueda107)</name>
    <name type="common">Pseudomonas fluorescens subsp. cellulosa</name>
    <dbReference type="NCBI Taxonomy" id="498211"/>
    <lineage>
        <taxon>Bacteria</taxon>
        <taxon>Pseudomonadati</taxon>
        <taxon>Pseudomonadota</taxon>
        <taxon>Gammaproteobacteria</taxon>
        <taxon>Cellvibrionales</taxon>
        <taxon>Cellvibrionaceae</taxon>
        <taxon>Cellvibrio</taxon>
    </lineage>
</organism>
<evidence type="ECO:0000313" key="3">
    <source>
        <dbReference type="Proteomes" id="UP000001036"/>
    </source>
</evidence>
<dbReference type="GO" id="GO:0008930">
    <property type="term" value="F:methylthioadenosine nucleosidase activity"/>
    <property type="evidence" value="ECO:0007669"/>
    <property type="project" value="InterPro"/>
</dbReference>
<dbReference type="SUPFAM" id="SSF53167">
    <property type="entry name" value="Purine and uridine phosphorylases"/>
    <property type="match status" value="1"/>
</dbReference>
<dbReference type="STRING" id="498211.CJA_3790"/>
<dbReference type="Pfam" id="PF01048">
    <property type="entry name" value="PNP_UDP_1"/>
    <property type="match status" value="1"/>
</dbReference>
<sequence length="259" mass="28235">MNNKLKHLCIIFAMRDEAMPTIQRLKLIRATPLWDNNLPLILYRGKYNNLSISCIIIGVDAAYNVDLIGPVPATLAATMACAHLVPDLLISCGTAGLLSDDSTEIGKTYISNEHCFFHDRRVPLPGFNESALGGYPVIDTTALAVAIGATQGIVSSGSSLALTISDLDAMRECNSIVKDMECAAIAWICFLTHTPFFAIKTITNVLLSQVTSEHQFVNNFDMAVSNLSDSIIKSIDLISNSEFILDSFSSLERKCNENQ</sequence>
<feature type="domain" description="Nucleoside phosphorylase" evidence="1">
    <location>
        <begin position="8"/>
        <end position="232"/>
    </location>
</feature>
<reference evidence="2 3" key="1">
    <citation type="journal article" date="2008" name="J. Bacteriol.">
        <title>Insights into plant cell wall degradation from the genome sequence of the soil bacterium Cellvibrio japonicus.</title>
        <authorList>
            <person name="Deboy R.T."/>
            <person name="Mongodin E.F."/>
            <person name="Fouts D.E."/>
            <person name="Tailford L.E."/>
            <person name="Khouri H."/>
            <person name="Emerson J.B."/>
            <person name="Mohamoud Y."/>
            <person name="Watkins K."/>
            <person name="Henrissat B."/>
            <person name="Gilbert H.J."/>
            <person name="Nelson K.E."/>
        </authorList>
    </citation>
    <scope>NUCLEOTIDE SEQUENCE [LARGE SCALE GENOMIC DNA]</scope>
    <source>
        <strain evidence="2 3">Ueda107</strain>
    </source>
</reference>
<dbReference type="KEGG" id="cja:CJA_3790"/>
<keyword evidence="3" id="KW-1185">Reference proteome</keyword>
<dbReference type="RefSeq" id="WP_012489355.1">
    <property type="nucleotide sequence ID" value="NC_010995.1"/>
</dbReference>
<dbReference type="EMBL" id="CP000934">
    <property type="protein sequence ID" value="ACE85472.1"/>
    <property type="molecule type" value="Genomic_DNA"/>
</dbReference>
<proteinExistence type="predicted"/>
<dbReference type="AlphaFoldDB" id="B3PIQ8"/>
<dbReference type="OrthoDB" id="997641at2"/>